<dbReference type="Gene3D" id="3.40.50.720">
    <property type="entry name" value="NAD(P)-binding Rossmann-like Domain"/>
    <property type="match status" value="1"/>
</dbReference>
<evidence type="ECO:0000313" key="5">
    <source>
        <dbReference type="Proteomes" id="UP001480595"/>
    </source>
</evidence>
<reference evidence="4 5" key="1">
    <citation type="submission" date="2023-01" db="EMBL/GenBank/DDBJ databases">
        <title>Analysis of 21 Apiospora genomes using comparative genomics revels a genus with tremendous synthesis potential of carbohydrate active enzymes and secondary metabolites.</title>
        <authorList>
            <person name="Sorensen T."/>
        </authorList>
    </citation>
    <scope>NUCLEOTIDE SEQUENCE [LARGE SCALE GENOMIC DNA]</scope>
    <source>
        <strain evidence="4 5">CBS 135458</strain>
    </source>
</reference>
<name>A0ABR1VG87_9PEZI</name>
<evidence type="ECO:0000313" key="4">
    <source>
        <dbReference type="EMBL" id="KAK8070239.1"/>
    </source>
</evidence>
<dbReference type="RefSeq" id="XP_066717533.1">
    <property type="nucleotide sequence ID" value="XM_066858264.1"/>
</dbReference>
<dbReference type="PANTHER" id="PTHR42748">
    <property type="entry name" value="NITROGEN METABOLITE REPRESSION PROTEIN NMRA FAMILY MEMBER"/>
    <property type="match status" value="1"/>
</dbReference>
<keyword evidence="5" id="KW-1185">Reference proteome</keyword>
<feature type="domain" description="NmrA-like" evidence="3">
    <location>
        <begin position="3"/>
        <end position="286"/>
    </location>
</feature>
<comment type="similarity">
    <text evidence="1">Belongs to the NmrA-type oxidoreductase family.</text>
</comment>
<proteinExistence type="inferred from homology"/>
<dbReference type="InterPro" id="IPR036291">
    <property type="entry name" value="NAD(P)-bd_dom_sf"/>
</dbReference>
<evidence type="ECO:0000259" key="3">
    <source>
        <dbReference type="Pfam" id="PF05368"/>
    </source>
</evidence>
<accession>A0ABR1VG87</accession>
<evidence type="ECO:0000256" key="1">
    <source>
        <dbReference type="ARBA" id="ARBA00006328"/>
    </source>
</evidence>
<gene>
    <name evidence="4" type="ORF">PG994_006855</name>
</gene>
<dbReference type="InterPro" id="IPR008030">
    <property type="entry name" value="NmrA-like"/>
</dbReference>
<dbReference type="PANTHER" id="PTHR42748:SF28">
    <property type="entry name" value="NMRA-LIKE DOMAIN-CONTAINING PROTEIN"/>
    <property type="match status" value="1"/>
</dbReference>
<dbReference type="Pfam" id="PF05368">
    <property type="entry name" value="NmrA"/>
    <property type="match status" value="1"/>
</dbReference>
<dbReference type="GeneID" id="92091327"/>
<dbReference type="EMBL" id="JAQQWL010000006">
    <property type="protein sequence ID" value="KAK8070239.1"/>
    <property type="molecule type" value="Genomic_DNA"/>
</dbReference>
<dbReference type="InterPro" id="IPR051164">
    <property type="entry name" value="NmrA-like_oxidored"/>
</dbReference>
<sequence>MPQLVAILGATGAQGGSVANRLLADPDTYRVRALTRNPRSAAAQALASRGAEVVAADVNDATSLGPAFTGIEALFVVTAFWPSIAKLGRDGAGDEEVAQFQAVADAAAKVATLKHVVLSTLPACAKMSHNKFPVPHYDYKQQAVDWIRANHPDLWARTTEFWPGWYTSNLVGLMRPVPVAGSDGGYLLPLPSKADAMLPMAGNLQANAGILVEAVLRCGPAKAGHGKIAICITDYRPIREVADVLTKITGGAKRVAYAEVSDAHFARLYGDDYGLEMAAQLRWSEVYPDWHRFEPERTLRLADLGLEGEGKLVAFEESVEAIKDQVF</sequence>
<protein>
    <recommendedName>
        <fullName evidence="3">NmrA-like domain-containing protein</fullName>
    </recommendedName>
</protein>
<dbReference type="Gene3D" id="3.90.25.10">
    <property type="entry name" value="UDP-galactose 4-epimerase, domain 1"/>
    <property type="match status" value="1"/>
</dbReference>
<dbReference type="SUPFAM" id="SSF51735">
    <property type="entry name" value="NAD(P)-binding Rossmann-fold domains"/>
    <property type="match status" value="1"/>
</dbReference>
<evidence type="ECO:0000256" key="2">
    <source>
        <dbReference type="ARBA" id="ARBA00022857"/>
    </source>
</evidence>
<organism evidence="4 5">
    <name type="scientific">Apiospora phragmitis</name>
    <dbReference type="NCBI Taxonomy" id="2905665"/>
    <lineage>
        <taxon>Eukaryota</taxon>
        <taxon>Fungi</taxon>
        <taxon>Dikarya</taxon>
        <taxon>Ascomycota</taxon>
        <taxon>Pezizomycotina</taxon>
        <taxon>Sordariomycetes</taxon>
        <taxon>Xylariomycetidae</taxon>
        <taxon>Amphisphaeriales</taxon>
        <taxon>Apiosporaceae</taxon>
        <taxon>Apiospora</taxon>
    </lineage>
</organism>
<comment type="caution">
    <text evidence="4">The sequence shown here is derived from an EMBL/GenBank/DDBJ whole genome shotgun (WGS) entry which is preliminary data.</text>
</comment>
<keyword evidence="2" id="KW-0521">NADP</keyword>
<dbReference type="Proteomes" id="UP001480595">
    <property type="component" value="Unassembled WGS sequence"/>
</dbReference>